<keyword evidence="2" id="KW-0808">Transferase</keyword>
<dbReference type="InterPro" id="IPR019896">
    <property type="entry name" value="Polysacch_pyruvyl_Trfase_CsaB"/>
</dbReference>
<sequence length="357" mass="40367">MKVILSGYYGFHNTGDEAILYSLIQQLRAHDASIDITVLSNDVTHTRNTYQVQAVNRWNVKEVIQAIKQSDGLITGGGSLLQDVTGIKSIIYYTGVMRIAKFLRRPVFVYSQGMGPITGRIAKKLTKVTLNKVDYLTVRDEESKQLLTEIGVKKEITVVPDSVMGLDYSPTTSSYTQNNNSIIMVSVRDWPSQQPYKEKIAHALDRLVRPGGYQIVFIPMHGENDAQCSEDIRSLMEESAEVLPHHLSIQEKIDTIANSKLLIGMRLHSLIFSAISTTPFIAISYDPKIDAFANLLDQNVLVHVNDEFWQEEEIIQEVSRLNKERTHVQNHLKGIIWKKKSESNQAVKEIISMIENL</sequence>
<dbReference type="SUPFAM" id="SSF53756">
    <property type="entry name" value="UDP-Glycosyltransferase/glycogen phosphorylase"/>
    <property type="match status" value="1"/>
</dbReference>
<dbReference type="InterPro" id="IPR007345">
    <property type="entry name" value="Polysacch_pyruvyl_Trfase"/>
</dbReference>
<keyword evidence="3" id="KW-1185">Reference proteome</keyword>
<dbReference type="PANTHER" id="PTHR36836">
    <property type="entry name" value="COLANIC ACID BIOSYNTHESIS PROTEIN WCAK"/>
    <property type="match status" value="1"/>
</dbReference>
<dbReference type="EMBL" id="JBHSZV010000035">
    <property type="protein sequence ID" value="MFC7062980.1"/>
    <property type="molecule type" value="Genomic_DNA"/>
</dbReference>
<feature type="domain" description="Polysaccharide pyruvyl transferase" evidence="1">
    <location>
        <begin position="13"/>
        <end position="287"/>
    </location>
</feature>
<dbReference type="RefSeq" id="WP_204708911.1">
    <property type="nucleotide sequence ID" value="NZ_JBHSZV010000035.1"/>
</dbReference>
<reference evidence="3" key="1">
    <citation type="journal article" date="2019" name="Int. J. Syst. Evol. Microbiol.">
        <title>The Global Catalogue of Microorganisms (GCM) 10K type strain sequencing project: providing services to taxonomists for standard genome sequencing and annotation.</title>
        <authorList>
            <consortium name="The Broad Institute Genomics Platform"/>
            <consortium name="The Broad Institute Genome Sequencing Center for Infectious Disease"/>
            <person name="Wu L."/>
            <person name="Ma J."/>
        </authorList>
    </citation>
    <scope>NUCLEOTIDE SEQUENCE [LARGE SCALE GENOMIC DNA]</scope>
    <source>
        <strain evidence="3">CGMCC 4.1621</strain>
    </source>
</reference>
<dbReference type="Pfam" id="PF04230">
    <property type="entry name" value="PS_pyruv_trans"/>
    <property type="match status" value="1"/>
</dbReference>
<dbReference type="NCBIfam" id="TIGR03609">
    <property type="entry name" value="S_layer_CsaB"/>
    <property type="match status" value="1"/>
</dbReference>
<dbReference type="Gene3D" id="3.40.50.2000">
    <property type="entry name" value="Glycogen Phosphorylase B"/>
    <property type="match status" value="1"/>
</dbReference>
<proteinExistence type="predicted"/>
<evidence type="ECO:0000313" key="2">
    <source>
        <dbReference type="EMBL" id="MFC7062980.1"/>
    </source>
</evidence>
<protein>
    <submittedName>
        <fullName evidence="2">Polysaccharide pyruvyl transferase CsaB</fullName>
    </submittedName>
</protein>
<accession>A0ABW2EL18</accession>
<comment type="caution">
    <text evidence="2">The sequence shown here is derived from an EMBL/GenBank/DDBJ whole genome shotgun (WGS) entry which is preliminary data.</text>
</comment>
<gene>
    <name evidence="2" type="primary">csaB</name>
    <name evidence="2" type="ORF">ACFQIC_14195</name>
</gene>
<dbReference type="GO" id="GO:0016740">
    <property type="term" value="F:transferase activity"/>
    <property type="evidence" value="ECO:0007669"/>
    <property type="project" value="UniProtKB-KW"/>
</dbReference>
<organism evidence="2 3">
    <name type="scientific">Halobacillus seohaensis</name>
    <dbReference type="NCBI Taxonomy" id="447421"/>
    <lineage>
        <taxon>Bacteria</taxon>
        <taxon>Bacillati</taxon>
        <taxon>Bacillota</taxon>
        <taxon>Bacilli</taxon>
        <taxon>Bacillales</taxon>
        <taxon>Bacillaceae</taxon>
        <taxon>Halobacillus</taxon>
    </lineage>
</organism>
<dbReference type="Proteomes" id="UP001596410">
    <property type="component" value="Unassembled WGS sequence"/>
</dbReference>
<evidence type="ECO:0000313" key="3">
    <source>
        <dbReference type="Proteomes" id="UP001596410"/>
    </source>
</evidence>
<dbReference type="PANTHER" id="PTHR36836:SF1">
    <property type="entry name" value="COLANIC ACID BIOSYNTHESIS PROTEIN WCAK"/>
    <property type="match status" value="1"/>
</dbReference>
<name>A0ABW2EL18_9BACI</name>
<evidence type="ECO:0000259" key="1">
    <source>
        <dbReference type="Pfam" id="PF04230"/>
    </source>
</evidence>